<dbReference type="InterPro" id="IPR005135">
    <property type="entry name" value="Endo/exonuclease/phosphatase"/>
</dbReference>
<evidence type="ECO:0000313" key="4">
    <source>
        <dbReference type="Proteomes" id="UP001214250"/>
    </source>
</evidence>
<keyword evidence="1" id="KW-0732">Signal</keyword>
<dbReference type="PANTHER" id="PTHR41349">
    <property type="match status" value="1"/>
</dbReference>
<dbReference type="Proteomes" id="UP001214250">
    <property type="component" value="Chromosome 2"/>
</dbReference>
<feature type="chain" id="PRO_5047076996" evidence="1">
    <location>
        <begin position="28"/>
        <end position="327"/>
    </location>
</feature>
<keyword evidence="3" id="KW-0540">Nuclease</keyword>
<gene>
    <name evidence="3" type="ORF">PQO03_13805</name>
</gene>
<accession>A0ABY7W041</accession>
<dbReference type="Pfam" id="PF03372">
    <property type="entry name" value="Exo_endo_phos"/>
    <property type="match status" value="1"/>
</dbReference>
<protein>
    <submittedName>
        <fullName evidence="3">Endonuclease/exonuclease/phosphatase family protein</fullName>
    </submittedName>
</protein>
<dbReference type="RefSeq" id="WP_274153777.1">
    <property type="nucleotide sequence ID" value="NZ_CP117812.1"/>
</dbReference>
<feature type="signal peptide" evidence="1">
    <location>
        <begin position="1"/>
        <end position="27"/>
    </location>
</feature>
<dbReference type="EMBL" id="CP117812">
    <property type="protein sequence ID" value="WDE98909.1"/>
    <property type="molecule type" value="Genomic_DNA"/>
</dbReference>
<proteinExistence type="predicted"/>
<feature type="domain" description="Endonuclease/exonuclease/phosphatase" evidence="2">
    <location>
        <begin position="41"/>
        <end position="303"/>
    </location>
</feature>
<dbReference type="GO" id="GO:0004519">
    <property type="term" value="F:endonuclease activity"/>
    <property type="evidence" value="ECO:0007669"/>
    <property type="project" value="UniProtKB-KW"/>
</dbReference>
<evidence type="ECO:0000313" key="3">
    <source>
        <dbReference type="EMBL" id="WDE98909.1"/>
    </source>
</evidence>
<organism evidence="3 4">
    <name type="scientific">Lentisphaera profundi</name>
    <dbReference type="NCBI Taxonomy" id="1658616"/>
    <lineage>
        <taxon>Bacteria</taxon>
        <taxon>Pseudomonadati</taxon>
        <taxon>Lentisphaerota</taxon>
        <taxon>Lentisphaeria</taxon>
        <taxon>Lentisphaerales</taxon>
        <taxon>Lentisphaeraceae</taxon>
        <taxon>Lentisphaera</taxon>
    </lineage>
</organism>
<evidence type="ECO:0000256" key="1">
    <source>
        <dbReference type="SAM" id="SignalP"/>
    </source>
</evidence>
<keyword evidence="4" id="KW-1185">Reference proteome</keyword>
<name>A0ABY7W041_9BACT</name>
<dbReference type="PANTHER" id="PTHR41349:SF1">
    <property type="entry name" value="PROTEIN CBG08683"/>
    <property type="match status" value="1"/>
</dbReference>
<dbReference type="InterPro" id="IPR036691">
    <property type="entry name" value="Endo/exonu/phosph_ase_sf"/>
</dbReference>
<keyword evidence="3" id="KW-0378">Hydrolase</keyword>
<evidence type="ECO:0000259" key="2">
    <source>
        <dbReference type="Pfam" id="PF03372"/>
    </source>
</evidence>
<reference evidence="3 4" key="1">
    <citation type="submission" date="2023-02" db="EMBL/GenBank/DDBJ databases">
        <title>Genome sequence of Lentisphaera profundi SAORIC-696.</title>
        <authorList>
            <person name="Kim e."/>
            <person name="Cho J.-C."/>
            <person name="Choi A."/>
            <person name="Kang I."/>
        </authorList>
    </citation>
    <scope>NUCLEOTIDE SEQUENCE [LARGE SCALE GENOMIC DNA]</scope>
    <source>
        <strain evidence="3 4">SAORIC-696</strain>
    </source>
</reference>
<keyword evidence="3" id="KW-0255">Endonuclease</keyword>
<dbReference type="SUPFAM" id="SSF56219">
    <property type="entry name" value="DNase I-like"/>
    <property type="match status" value="1"/>
</dbReference>
<dbReference type="Gene3D" id="3.60.10.10">
    <property type="entry name" value="Endonuclease/exonuclease/phosphatase"/>
    <property type="match status" value="1"/>
</dbReference>
<sequence>MKKTMRTITSIGILFALGMAFITPLHAENEKTGEESIVRVMTYNVCRGGTYWGQPLSQSGKMIELAQADVVALQEMGKNTTAELAKLLGWNHTDTFLTRYEIVEEFKGGGRRPFHGIVVKLPSGQEARFYSLHLPHGPYQPYLLLGLTGGRSYAFIKTEAEAIDSAKRNRGKHLARVLKPIAALPNKEAPVFVIGDFNEPSHLDWTEAAAKAGRHPMKVDWPCSLMMSKAGFTDAYRTVHPDEMAKPGFTWNARVKPDDTSNHRDRIDYVYYKGKGLKVTDVKVIGANKENGDIVVAPYPSDHRAVVATFTLAKQADSKKPNTGDGK</sequence>